<dbReference type="InterPro" id="IPR002698">
    <property type="entry name" value="FTHF_cligase"/>
</dbReference>
<dbReference type="Pfam" id="PF01812">
    <property type="entry name" value="5-FTHF_cyc-lig"/>
    <property type="match status" value="1"/>
</dbReference>
<dbReference type="Proteomes" id="UP001159364">
    <property type="component" value="Linkage Group LG07"/>
</dbReference>
<evidence type="ECO:0000313" key="2">
    <source>
        <dbReference type="Proteomes" id="UP001159364"/>
    </source>
</evidence>
<evidence type="ECO:0008006" key="3">
    <source>
        <dbReference type="Google" id="ProtNLM"/>
    </source>
</evidence>
<dbReference type="AlphaFoldDB" id="A0AAV8T468"/>
<dbReference type="EMBL" id="JAIWQS010000007">
    <property type="protein sequence ID" value="KAJ8760934.1"/>
    <property type="molecule type" value="Genomic_DNA"/>
</dbReference>
<gene>
    <name evidence="1" type="ORF">K2173_021972</name>
</gene>
<dbReference type="GO" id="GO:0035999">
    <property type="term" value="P:tetrahydrofolate interconversion"/>
    <property type="evidence" value="ECO:0007669"/>
    <property type="project" value="TreeGrafter"/>
</dbReference>
<keyword evidence="2" id="KW-1185">Reference proteome</keyword>
<dbReference type="GO" id="GO:0009396">
    <property type="term" value="P:folic acid-containing compound biosynthetic process"/>
    <property type="evidence" value="ECO:0007669"/>
    <property type="project" value="TreeGrafter"/>
</dbReference>
<accession>A0AAV8T468</accession>
<dbReference type="GO" id="GO:0030272">
    <property type="term" value="F:5-formyltetrahydrofolate cyclo-ligase activity"/>
    <property type="evidence" value="ECO:0007669"/>
    <property type="project" value="TreeGrafter"/>
</dbReference>
<reference evidence="1 2" key="1">
    <citation type="submission" date="2021-09" db="EMBL/GenBank/DDBJ databases">
        <title>Genomic insights and catalytic innovation underlie evolution of tropane alkaloids biosynthesis.</title>
        <authorList>
            <person name="Wang Y.-J."/>
            <person name="Tian T."/>
            <person name="Huang J.-P."/>
            <person name="Huang S.-X."/>
        </authorList>
    </citation>
    <scope>NUCLEOTIDE SEQUENCE [LARGE SCALE GENOMIC DNA]</scope>
    <source>
        <strain evidence="1">KIB-2018</strain>
        <tissue evidence="1">Leaf</tissue>
    </source>
</reference>
<proteinExistence type="predicted"/>
<dbReference type="InterPro" id="IPR024185">
    <property type="entry name" value="FTHF_cligase-like_sf"/>
</dbReference>
<comment type="caution">
    <text evidence="1">The sequence shown here is derived from an EMBL/GenBank/DDBJ whole genome shotgun (WGS) entry which is preliminary data.</text>
</comment>
<dbReference type="InterPro" id="IPR037171">
    <property type="entry name" value="NagB/RpiA_transferase-like"/>
</dbReference>
<dbReference type="Gene3D" id="3.40.50.10420">
    <property type="entry name" value="NagB/RpiA/CoA transferase-like"/>
    <property type="match status" value="1"/>
</dbReference>
<organism evidence="1 2">
    <name type="scientific">Erythroxylum novogranatense</name>
    <dbReference type="NCBI Taxonomy" id="1862640"/>
    <lineage>
        <taxon>Eukaryota</taxon>
        <taxon>Viridiplantae</taxon>
        <taxon>Streptophyta</taxon>
        <taxon>Embryophyta</taxon>
        <taxon>Tracheophyta</taxon>
        <taxon>Spermatophyta</taxon>
        <taxon>Magnoliopsida</taxon>
        <taxon>eudicotyledons</taxon>
        <taxon>Gunneridae</taxon>
        <taxon>Pentapetalae</taxon>
        <taxon>rosids</taxon>
        <taxon>fabids</taxon>
        <taxon>Malpighiales</taxon>
        <taxon>Erythroxylaceae</taxon>
        <taxon>Erythroxylum</taxon>
    </lineage>
</organism>
<evidence type="ECO:0000313" key="1">
    <source>
        <dbReference type="EMBL" id="KAJ8760934.1"/>
    </source>
</evidence>
<dbReference type="SUPFAM" id="SSF100950">
    <property type="entry name" value="NagB/RpiA/CoA transferase-like"/>
    <property type="match status" value="1"/>
</dbReference>
<name>A0AAV8T468_9ROSI</name>
<dbReference type="PANTHER" id="PTHR23407:SF10">
    <property type="entry name" value="5-FORMYLTETRAHYDROFOLATE CYCLO-LIGASE, MITOCHONDRIAL-LIKE ISOFORM X1"/>
    <property type="match status" value="1"/>
</dbReference>
<protein>
    <recommendedName>
        <fullName evidence="3">5-formyltetrahydrofolate cyclo-ligase</fullName>
    </recommendedName>
</protein>
<sequence length="166" mass="19175">MNAPSIQTSNRTPTMFHRFALISGRILNNPNLRRTSPSPPFSFAVRSAVTMNRDSVKSGYLDAIFEQKRALRSKIRKELKNMDPMQRSLEDDAIQRIVLEAPWFKASKSLCAYISCASLREVDTSRIVSEVLSNVVKCLVWQKHMKKVYYQLTGWRFLHFTFNSRG</sequence>
<dbReference type="PANTHER" id="PTHR23407">
    <property type="entry name" value="ATPASE INHIBITOR/5-FORMYLTETRAHYDROFOLATE CYCLO-LIGASE"/>
    <property type="match status" value="1"/>
</dbReference>
<dbReference type="GO" id="GO:0005739">
    <property type="term" value="C:mitochondrion"/>
    <property type="evidence" value="ECO:0007669"/>
    <property type="project" value="TreeGrafter"/>
</dbReference>